<keyword evidence="1" id="KW-1133">Transmembrane helix</keyword>
<keyword evidence="1" id="KW-0812">Transmembrane</keyword>
<feature type="transmembrane region" description="Helical" evidence="1">
    <location>
        <begin position="52"/>
        <end position="71"/>
    </location>
</feature>
<dbReference type="EMBL" id="LR134334">
    <property type="protein sequence ID" value="VEF75282.1"/>
    <property type="molecule type" value="Genomic_DNA"/>
</dbReference>
<protein>
    <recommendedName>
        <fullName evidence="4">Transmembrane protein</fullName>
    </recommendedName>
</protein>
<reference evidence="2 3" key="1">
    <citation type="submission" date="2018-12" db="EMBL/GenBank/DDBJ databases">
        <authorList>
            <consortium name="Pathogen Informatics"/>
        </authorList>
    </citation>
    <scope>NUCLEOTIDE SEQUENCE [LARGE SCALE GENOMIC DNA]</scope>
    <source>
        <strain evidence="2 3">NCTC7357</strain>
    </source>
</reference>
<name>A0AAX3FXP0_9PSED</name>
<dbReference type="RefSeq" id="WP_124325780.1">
    <property type="nucleotide sequence ID" value="NZ_CP118137.1"/>
</dbReference>
<keyword evidence="1" id="KW-0472">Membrane</keyword>
<accession>A0AAX3FXP0</accession>
<evidence type="ECO:0008006" key="4">
    <source>
        <dbReference type="Google" id="ProtNLM"/>
    </source>
</evidence>
<evidence type="ECO:0000313" key="2">
    <source>
        <dbReference type="EMBL" id="VEF75282.1"/>
    </source>
</evidence>
<evidence type="ECO:0000256" key="1">
    <source>
        <dbReference type="SAM" id="Phobius"/>
    </source>
</evidence>
<proteinExistence type="predicted"/>
<dbReference type="Proteomes" id="UP000277437">
    <property type="component" value="Chromosome"/>
</dbReference>
<sequence>MDIGLSPTELQFSITPAHTEIRLAEKLRQEMLKHDQQQARIMGSVAHWQSRLLGPLMLVLCLVAAVLAIYLPERRFTPEKVAALVLFALTFIPLKSRRLVLGL</sequence>
<evidence type="ECO:0000313" key="3">
    <source>
        <dbReference type="Proteomes" id="UP000277437"/>
    </source>
</evidence>
<organism evidence="2 3">
    <name type="scientific">Pseudomonas chlororaphis</name>
    <dbReference type="NCBI Taxonomy" id="587753"/>
    <lineage>
        <taxon>Bacteria</taxon>
        <taxon>Pseudomonadati</taxon>
        <taxon>Pseudomonadota</taxon>
        <taxon>Gammaproteobacteria</taxon>
        <taxon>Pseudomonadales</taxon>
        <taxon>Pseudomonadaceae</taxon>
        <taxon>Pseudomonas</taxon>
    </lineage>
</organism>
<gene>
    <name evidence="2" type="ORF">NCTC7357_03612</name>
</gene>
<dbReference type="AlphaFoldDB" id="A0AAX3FXP0"/>